<feature type="transmembrane region" description="Helical" evidence="1">
    <location>
        <begin position="172"/>
        <end position="192"/>
    </location>
</feature>
<feature type="transmembrane region" description="Helical" evidence="1">
    <location>
        <begin position="37"/>
        <end position="55"/>
    </location>
</feature>
<feature type="transmembrane region" description="Helical" evidence="1">
    <location>
        <begin position="147"/>
        <end position="166"/>
    </location>
</feature>
<dbReference type="AlphaFoldDB" id="A0A1G2MD97"/>
<keyword evidence="1" id="KW-1133">Transmembrane helix</keyword>
<proteinExistence type="predicted"/>
<feature type="transmembrane region" description="Helical" evidence="1">
    <location>
        <begin position="237"/>
        <end position="264"/>
    </location>
</feature>
<feature type="transmembrane region" description="Helical" evidence="1">
    <location>
        <begin position="104"/>
        <end position="126"/>
    </location>
</feature>
<feature type="transmembrane region" description="Helical" evidence="1">
    <location>
        <begin position="67"/>
        <end position="84"/>
    </location>
</feature>
<feature type="transmembrane region" description="Helical" evidence="1">
    <location>
        <begin position="204"/>
        <end position="225"/>
    </location>
</feature>
<keyword evidence="1" id="KW-0812">Transmembrane</keyword>
<evidence type="ECO:0000313" key="2">
    <source>
        <dbReference type="EMBL" id="OHA21895.1"/>
    </source>
</evidence>
<dbReference type="Proteomes" id="UP000176493">
    <property type="component" value="Unassembled WGS sequence"/>
</dbReference>
<organism evidence="2 3">
    <name type="scientific">Candidatus Taylorbacteria bacterium RIFCSPHIGHO2_02_49_25</name>
    <dbReference type="NCBI Taxonomy" id="1802305"/>
    <lineage>
        <taxon>Bacteria</taxon>
        <taxon>Candidatus Tayloriibacteriota</taxon>
    </lineage>
</organism>
<protein>
    <submittedName>
        <fullName evidence="2">Uncharacterized protein</fullName>
    </submittedName>
</protein>
<sequence length="273" mass="31160">MPLSTEKKFLYSRVTIIALFAGGFIFAFAGFNGFPLWYGGFVFCFWSALGMLNYSERSSIWLLHARPWFFALFYASLASTAFLADTFGLGMHLWFYPFYEGWGLLWVWLVLYPIGGLTVLELLYVLSGWFGEHLRFEEHKGTAWHRFLDVFEYIVFLSLIAAVAAGAAGIEIAITAPLTLILAMVWIPAALVKFWSHTRHPGHYATFIALTALLAAISHGLPGTIAREWVYLDAPFLALSILGLPLFVWIDWFLFTLFPLRLWLFITLHPRVR</sequence>
<keyword evidence="1" id="KW-0472">Membrane</keyword>
<evidence type="ECO:0000313" key="3">
    <source>
        <dbReference type="Proteomes" id="UP000176493"/>
    </source>
</evidence>
<reference evidence="2 3" key="1">
    <citation type="journal article" date="2016" name="Nat. Commun.">
        <title>Thousands of microbial genomes shed light on interconnected biogeochemical processes in an aquifer system.</title>
        <authorList>
            <person name="Anantharaman K."/>
            <person name="Brown C.T."/>
            <person name="Hug L.A."/>
            <person name="Sharon I."/>
            <person name="Castelle C.J."/>
            <person name="Probst A.J."/>
            <person name="Thomas B.C."/>
            <person name="Singh A."/>
            <person name="Wilkins M.J."/>
            <person name="Karaoz U."/>
            <person name="Brodie E.L."/>
            <person name="Williams K.H."/>
            <person name="Hubbard S.S."/>
            <person name="Banfield J.F."/>
        </authorList>
    </citation>
    <scope>NUCLEOTIDE SEQUENCE [LARGE SCALE GENOMIC DNA]</scope>
</reference>
<dbReference type="EMBL" id="MHRJ01000037">
    <property type="protein sequence ID" value="OHA21895.1"/>
    <property type="molecule type" value="Genomic_DNA"/>
</dbReference>
<comment type="caution">
    <text evidence="2">The sequence shown here is derived from an EMBL/GenBank/DDBJ whole genome shotgun (WGS) entry which is preliminary data.</text>
</comment>
<evidence type="ECO:0000256" key="1">
    <source>
        <dbReference type="SAM" id="Phobius"/>
    </source>
</evidence>
<feature type="transmembrane region" description="Helical" evidence="1">
    <location>
        <begin position="12"/>
        <end position="31"/>
    </location>
</feature>
<name>A0A1G2MD97_9BACT</name>
<accession>A0A1G2MD97</accession>
<gene>
    <name evidence="2" type="ORF">A2W52_03265</name>
</gene>